<evidence type="ECO:0000313" key="2">
    <source>
        <dbReference type="Proteomes" id="UP000295382"/>
    </source>
</evidence>
<comment type="caution">
    <text evidence="1">The sequence shown here is derived from an EMBL/GenBank/DDBJ whole genome shotgun (WGS) entry which is preliminary data.</text>
</comment>
<dbReference type="RefSeq" id="WP_132258419.1">
    <property type="nucleotide sequence ID" value="NZ_SLZQ01000004.1"/>
</dbReference>
<dbReference type="GO" id="GO:0019068">
    <property type="term" value="P:virion assembly"/>
    <property type="evidence" value="ECO:0007669"/>
    <property type="project" value="InterPro"/>
</dbReference>
<dbReference type="OrthoDB" id="9153412at2"/>
<accession>A0A4R3HWF3</accession>
<name>A0A4R3HWF3_PAULE</name>
<evidence type="ECO:0000313" key="1">
    <source>
        <dbReference type="EMBL" id="TCS37482.1"/>
    </source>
</evidence>
<dbReference type="Pfam" id="PF05354">
    <property type="entry name" value="Phage_attach"/>
    <property type="match status" value="1"/>
</dbReference>
<gene>
    <name evidence="1" type="ORF">EDC30_104286</name>
</gene>
<protein>
    <recommendedName>
        <fullName evidence="3">Phage protein</fullName>
    </recommendedName>
</protein>
<sequence>MFAEDMSVFFNPAEHAHEATRQMPDGSTQSAAVIFDRPDSLFVGDMVQGPNVEILYPVGSLEGLDHGDTLTIDSLFWKVTSLPERTEDGRLMKAQLKEVNA</sequence>
<proteinExistence type="predicted"/>
<dbReference type="InterPro" id="IPR008018">
    <property type="entry name" value="Phage_tail_attach_FII"/>
</dbReference>
<keyword evidence="2" id="KW-1185">Reference proteome</keyword>
<reference evidence="1 2" key="1">
    <citation type="submission" date="2019-03" db="EMBL/GenBank/DDBJ databases">
        <title>Genomic Encyclopedia of Type Strains, Phase IV (KMG-IV): sequencing the most valuable type-strain genomes for metagenomic binning, comparative biology and taxonomic classification.</title>
        <authorList>
            <person name="Goeker M."/>
        </authorList>
    </citation>
    <scope>NUCLEOTIDE SEQUENCE [LARGE SCALE GENOMIC DNA]</scope>
    <source>
        <strain evidence="1 2">DSM 7445</strain>
    </source>
</reference>
<dbReference type="AlphaFoldDB" id="A0A4R3HWF3"/>
<evidence type="ECO:0008006" key="3">
    <source>
        <dbReference type="Google" id="ProtNLM"/>
    </source>
</evidence>
<organism evidence="1 2">
    <name type="scientific">Paucimonas lemoignei</name>
    <name type="common">Pseudomonas lemoignei</name>
    <dbReference type="NCBI Taxonomy" id="29443"/>
    <lineage>
        <taxon>Bacteria</taxon>
        <taxon>Pseudomonadati</taxon>
        <taxon>Pseudomonadota</taxon>
        <taxon>Betaproteobacteria</taxon>
        <taxon>Burkholderiales</taxon>
        <taxon>Burkholderiaceae</taxon>
        <taxon>Paucimonas</taxon>
    </lineage>
</organism>
<dbReference type="Proteomes" id="UP000295382">
    <property type="component" value="Unassembled WGS sequence"/>
</dbReference>
<dbReference type="EMBL" id="SLZQ01000004">
    <property type="protein sequence ID" value="TCS37482.1"/>
    <property type="molecule type" value="Genomic_DNA"/>
</dbReference>